<dbReference type="EMBL" id="HBIB01020233">
    <property type="protein sequence ID" value="CAE0250896.1"/>
    <property type="molecule type" value="Transcribed_RNA"/>
</dbReference>
<organism evidence="7">
    <name type="scientific">Palpitomonas bilix</name>
    <dbReference type="NCBI Taxonomy" id="652834"/>
    <lineage>
        <taxon>Eukaryota</taxon>
        <taxon>Eukaryota incertae sedis</taxon>
    </lineage>
</organism>
<evidence type="ECO:0000256" key="2">
    <source>
        <dbReference type="ARBA" id="ARBA00022598"/>
    </source>
</evidence>
<dbReference type="InterPro" id="IPR004344">
    <property type="entry name" value="TTL/TTLL_fam"/>
</dbReference>
<reference evidence="7" key="1">
    <citation type="submission" date="2021-01" db="EMBL/GenBank/DDBJ databases">
        <authorList>
            <person name="Corre E."/>
            <person name="Pelletier E."/>
            <person name="Niang G."/>
            <person name="Scheremetjew M."/>
            <person name="Finn R."/>
            <person name="Kale V."/>
            <person name="Holt S."/>
            <person name="Cochrane G."/>
            <person name="Meng A."/>
            <person name="Brown T."/>
            <person name="Cohen L."/>
        </authorList>
    </citation>
    <scope>NUCLEOTIDE SEQUENCE</scope>
    <source>
        <strain evidence="7">NIES-2562</strain>
    </source>
</reference>
<keyword evidence="6" id="KW-0175">Coiled coil</keyword>
<dbReference type="PANTHER" id="PTHR12241">
    <property type="entry name" value="TUBULIN POLYGLUTAMYLASE"/>
    <property type="match status" value="1"/>
</dbReference>
<evidence type="ECO:0000313" key="7">
    <source>
        <dbReference type="EMBL" id="CAE0250896.1"/>
    </source>
</evidence>
<dbReference type="Pfam" id="PF03133">
    <property type="entry name" value="TTL"/>
    <property type="match status" value="1"/>
</dbReference>
<evidence type="ECO:0000256" key="3">
    <source>
        <dbReference type="ARBA" id="ARBA00022741"/>
    </source>
</evidence>
<dbReference type="PROSITE" id="PS51221">
    <property type="entry name" value="TTL"/>
    <property type="match status" value="1"/>
</dbReference>
<dbReference type="AlphaFoldDB" id="A0A7S3G4H5"/>
<evidence type="ECO:0000313" key="8">
    <source>
        <dbReference type="EMBL" id="CAE0250897.1"/>
    </source>
</evidence>
<dbReference type="GO" id="GO:0015631">
    <property type="term" value="F:tubulin binding"/>
    <property type="evidence" value="ECO:0007669"/>
    <property type="project" value="TreeGrafter"/>
</dbReference>
<dbReference type="GO" id="GO:0000226">
    <property type="term" value="P:microtubule cytoskeleton organization"/>
    <property type="evidence" value="ECO:0007669"/>
    <property type="project" value="TreeGrafter"/>
</dbReference>
<sequence length="414" mass="48256">MNRPSTRGPPGPIRFRTSLHNTIYDVLKARGWKETDSDTDWELNWASIEWMRENFDHMHLDDSQRVSHFRNMYELTRKDLLIKNLKRMRKTLEKEDKHAEAAKYDFFPSTFVLPAEYGLFHEEYKKQPGSVWIMKPIGKAQGKGIFLFNKLSQISEWRKDHKWKADSPQAETYIVQRYIENPYLIGGKKFDLRIYVMVTSYNPLTVYLYRSGFGRFSNERFSMRKDEIQNNFIHLTNVAIQKTNPEYQAGTGCKWSLRSLKLYLMSKHGPDAVNESFYEIQQMIIRSLLSVQKVIINDKHSFEVYGYDALIDEDLKPWLIEVNASPSLTADTPADYQLKFGMLDDAMTLLDLEHKLTGKEDQVGGFDLIYQGGPVRSEKQGSHTSFLGCYNNREKQLRKLARSAAAARKDKEGK</sequence>
<name>A0A7S3G4H5_9EUKA</name>
<dbReference type="GO" id="GO:0036064">
    <property type="term" value="C:ciliary basal body"/>
    <property type="evidence" value="ECO:0007669"/>
    <property type="project" value="TreeGrafter"/>
</dbReference>
<proteinExistence type="inferred from homology"/>
<gene>
    <name evidence="7" type="ORF">PBIL07802_LOCUS13101</name>
    <name evidence="8" type="ORF">PBIL07802_LOCUS13102</name>
</gene>
<evidence type="ECO:0000256" key="6">
    <source>
        <dbReference type="SAM" id="Coils"/>
    </source>
</evidence>
<keyword evidence="4" id="KW-0067">ATP-binding</keyword>
<keyword evidence="3" id="KW-0547">Nucleotide-binding</keyword>
<evidence type="ECO:0000256" key="1">
    <source>
        <dbReference type="ARBA" id="ARBA00006820"/>
    </source>
</evidence>
<dbReference type="GO" id="GO:0005524">
    <property type="term" value="F:ATP binding"/>
    <property type="evidence" value="ECO:0007669"/>
    <property type="project" value="UniProtKB-KW"/>
</dbReference>
<evidence type="ECO:0000256" key="5">
    <source>
        <dbReference type="ARBA" id="ARBA00030445"/>
    </source>
</evidence>
<evidence type="ECO:0000256" key="4">
    <source>
        <dbReference type="ARBA" id="ARBA00022840"/>
    </source>
</evidence>
<accession>A0A7S3G4H5</accession>
<dbReference type="SUPFAM" id="SSF56059">
    <property type="entry name" value="Glutathione synthetase ATP-binding domain-like"/>
    <property type="match status" value="1"/>
</dbReference>
<comment type="similarity">
    <text evidence="1">Belongs to the tubulin--tyrosine ligase family.</text>
</comment>
<dbReference type="Gene3D" id="3.30.470.20">
    <property type="entry name" value="ATP-grasp fold, B domain"/>
    <property type="match status" value="1"/>
</dbReference>
<protein>
    <recommendedName>
        <fullName evidence="5">Tubulin--tyrosine ligase-like protein 9</fullName>
    </recommendedName>
</protein>
<dbReference type="GO" id="GO:0070740">
    <property type="term" value="F:tubulin-glutamic acid ligase activity"/>
    <property type="evidence" value="ECO:0007669"/>
    <property type="project" value="TreeGrafter"/>
</dbReference>
<dbReference type="EMBL" id="HBIB01020234">
    <property type="protein sequence ID" value="CAE0250897.1"/>
    <property type="molecule type" value="Transcribed_RNA"/>
</dbReference>
<feature type="coiled-coil region" evidence="6">
    <location>
        <begin position="75"/>
        <end position="102"/>
    </location>
</feature>
<keyword evidence="2" id="KW-0436">Ligase</keyword>
<dbReference type="PANTHER" id="PTHR12241:SF39">
    <property type="entry name" value="TUBULIN POLYGLUTAMYLASE TTLL9-RELATED"/>
    <property type="match status" value="1"/>
</dbReference>